<dbReference type="InterPro" id="IPR008574">
    <property type="entry name" value="Nematodes_ZYG-11_interact"/>
</dbReference>
<dbReference type="PANTHER" id="PTHR31176:SF1">
    <property type="entry name" value="MFS DOMAIN-CONTAINING PROTEIN-RELATED"/>
    <property type="match status" value="1"/>
</dbReference>
<proteinExistence type="predicted"/>
<feature type="transmembrane region" description="Helical" evidence="1">
    <location>
        <begin position="137"/>
        <end position="160"/>
    </location>
</feature>
<evidence type="ECO:0000256" key="1">
    <source>
        <dbReference type="SAM" id="Phobius"/>
    </source>
</evidence>
<feature type="transmembrane region" description="Helical" evidence="1">
    <location>
        <begin position="199"/>
        <end position="216"/>
    </location>
</feature>
<feature type="transmembrane region" description="Helical" evidence="1">
    <location>
        <begin position="109"/>
        <end position="131"/>
    </location>
</feature>
<accession>A0A8S1EWK0</accession>
<evidence type="ECO:0000313" key="3">
    <source>
        <dbReference type="Proteomes" id="UP000494206"/>
    </source>
</evidence>
<dbReference type="AlphaFoldDB" id="A0A8S1EWK0"/>
<sequence length="311" mass="32356">MAEGQQDGAAPAAPASETRTAIAGGASSMGAGGQDASVAFVTQTYTNYVNELQGVAEGLRQRALALQQEAPAQLQQLQSQIQPQTQELVQTLQETQAPISIPTSHVIDIFGWSSILLLSSTLTGIAGGYLLTPILGIFLGRFGSAILASVGLPIGAYFMLKEKDGSTAESRFQLLALSALQGLLMGHAVAHTYVASQPIAFLTPLIIAFAYPLIAGQVGTAHIPLLGGAVGASLAINLTLGLILGYLSFSYLLMSLLYSASAAGTLQIAFKNLKAPSQIHLYQIGLVASMLFSKALVFGVFGGSEPIKQHN</sequence>
<reference evidence="2 3" key="1">
    <citation type="submission" date="2020-04" db="EMBL/GenBank/DDBJ databases">
        <authorList>
            <person name="Laetsch R D."/>
            <person name="Stevens L."/>
            <person name="Kumar S."/>
            <person name="Blaxter L. M."/>
        </authorList>
    </citation>
    <scope>NUCLEOTIDE SEQUENCE [LARGE SCALE GENOMIC DNA]</scope>
</reference>
<evidence type="ECO:0000313" key="2">
    <source>
        <dbReference type="EMBL" id="CAB3404414.1"/>
    </source>
</evidence>
<dbReference type="Pfam" id="PF05884">
    <property type="entry name" value="ZYG-11_interact"/>
    <property type="match status" value="1"/>
</dbReference>
<organism evidence="2 3">
    <name type="scientific">Caenorhabditis bovis</name>
    <dbReference type="NCBI Taxonomy" id="2654633"/>
    <lineage>
        <taxon>Eukaryota</taxon>
        <taxon>Metazoa</taxon>
        <taxon>Ecdysozoa</taxon>
        <taxon>Nematoda</taxon>
        <taxon>Chromadorea</taxon>
        <taxon>Rhabditida</taxon>
        <taxon>Rhabditina</taxon>
        <taxon>Rhabditomorpha</taxon>
        <taxon>Rhabditoidea</taxon>
        <taxon>Rhabditidae</taxon>
        <taxon>Peloderinae</taxon>
        <taxon>Caenorhabditis</taxon>
    </lineage>
</organism>
<protein>
    <submittedName>
        <fullName evidence="2">Uncharacterized protein</fullName>
    </submittedName>
</protein>
<feature type="transmembrane region" description="Helical" evidence="1">
    <location>
        <begin position="172"/>
        <end position="193"/>
    </location>
</feature>
<feature type="transmembrane region" description="Helical" evidence="1">
    <location>
        <begin position="281"/>
        <end position="301"/>
    </location>
</feature>
<name>A0A8S1EWK0_9PELO</name>
<keyword evidence="1" id="KW-1133">Transmembrane helix</keyword>
<dbReference type="OrthoDB" id="5857697at2759"/>
<keyword evidence="1" id="KW-0812">Transmembrane</keyword>
<keyword evidence="3" id="KW-1185">Reference proteome</keyword>
<dbReference type="Proteomes" id="UP000494206">
    <property type="component" value="Unassembled WGS sequence"/>
</dbReference>
<comment type="caution">
    <text evidence="2">The sequence shown here is derived from an EMBL/GenBank/DDBJ whole genome shotgun (WGS) entry which is preliminary data.</text>
</comment>
<keyword evidence="1" id="KW-0472">Membrane</keyword>
<dbReference type="PANTHER" id="PTHR31176">
    <property type="entry name" value="MFS DOMAIN-CONTAINING PROTEIN-RELATED"/>
    <property type="match status" value="1"/>
</dbReference>
<dbReference type="EMBL" id="CADEPM010000004">
    <property type="protein sequence ID" value="CAB3404414.1"/>
    <property type="molecule type" value="Genomic_DNA"/>
</dbReference>
<gene>
    <name evidence="2" type="ORF">CBOVIS_LOCUS6755</name>
</gene>